<feature type="domain" description="BTB" evidence="1">
    <location>
        <begin position="18"/>
        <end position="91"/>
    </location>
</feature>
<dbReference type="PROSITE" id="PS50097">
    <property type="entry name" value="BTB"/>
    <property type="match status" value="1"/>
</dbReference>
<dbReference type="CDD" id="cd18186">
    <property type="entry name" value="BTB_POZ_ZBTB_KLHL-like"/>
    <property type="match status" value="1"/>
</dbReference>
<proteinExistence type="predicted"/>
<dbReference type="SUPFAM" id="SSF54695">
    <property type="entry name" value="POZ domain"/>
    <property type="match status" value="1"/>
</dbReference>
<dbReference type="Proteomes" id="UP000651452">
    <property type="component" value="Unassembled WGS sequence"/>
</dbReference>
<dbReference type="InterPro" id="IPR000210">
    <property type="entry name" value="BTB/POZ_dom"/>
</dbReference>
<dbReference type="PANTHER" id="PTHR47843:SF2">
    <property type="entry name" value="BTB DOMAIN-CONTAINING PROTEIN"/>
    <property type="match status" value="1"/>
</dbReference>
<dbReference type="Gene3D" id="3.30.710.10">
    <property type="entry name" value="Potassium Channel Kv1.1, Chain A"/>
    <property type="match status" value="1"/>
</dbReference>
<keyword evidence="3" id="KW-1185">Reference proteome</keyword>
<dbReference type="EMBL" id="RZGK01000002">
    <property type="protein sequence ID" value="KAF9701867.1"/>
    <property type="molecule type" value="Genomic_DNA"/>
</dbReference>
<evidence type="ECO:0000313" key="2">
    <source>
        <dbReference type="EMBL" id="KAF9701867.1"/>
    </source>
</evidence>
<name>A0A8H7JEM6_9PLEO</name>
<reference evidence="2" key="2">
    <citation type="submission" date="2020-09" db="EMBL/GenBank/DDBJ databases">
        <title>Reference genome assembly for Australian Ascochyta lentis isolate Al4.</title>
        <authorList>
            <person name="Lee R.C."/>
            <person name="Farfan-Caceres L.M."/>
            <person name="Debler J.W."/>
            <person name="Williams A.H."/>
            <person name="Henares B.M."/>
        </authorList>
    </citation>
    <scope>NUCLEOTIDE SEQUENCE</scope>
    <source>
        <strain evidence="2">Al4</strain>
    </source>
</reference>
<dbReference type="AlphaFoldDB" id="A0A8H7JEM6"/>
<protein>
    <recommendedName>
        <fullName evidence="1">BTB domain-containing protein</fullName>
    </recommendedName>
</protein>
<evidence type="ECO:0000259" key="1">
    <source>
        <dbReference type="PROSITE" id="PS50097"/>
    </source>
</evidence>
<dbReference type="OrthoDB" id="1022638at2759"/>
<comment type="caution">
    <text evidence="2">The sequence shown here is derived from an EMBL/GenBank/DDBJ whole genome shotgun (WGS) entry which is preliminary data.</text>
</comment>
<sequence>MSLKDLAPIVSKTELIKFDDVVRIDVGQEGNQKTFVTNPNVLTTRSQFFKKALSGVWQESYDRVVKLPDDHPEVFALYIHYIHAGTLPVTPDTNSSVQEGHEENKALAQLYVLAEKLQDTMTKNTVIKAFLVIILMCREDGVARHKPKAEAIKIIYDGTPAGSMARKLFVDVYVYDIVVGWDPKDPSWPQEFLVEIAAEFLTHHEVYRKCNKTRGKYHHKAYLEEEVK</sequence>
<organism evidence="2 3">
    <name type="scientific">Ascochyta lentis</name>
    <dbReference type="NCBI Taxonomy" id="205686"/>
    <lineage>
        <taxon>Eukaryota</taxon>
        <taxon>Fungi</taxon>
        <taxon>Dikarya</taxon>
        <taxon>Ascomycota</taxon>
        <taxon>Pezizomycotina</taxon>
        <taxon>Dothideomycetes</taxon>
        <taxon>Pleosporomycetidae</taxon>
        <taxon>Pleosporales</taxon>
        <taxon>Pleosporineae</taxon>
        <taxon>Didymellaceae</taxon>
        <taxon>Ascochyta</taxon>
    </lineage>
</organism>
<reference evidence="2" key="1">
    <citation type="submission" date="2018-12" db="EMBL/GenBank/DDBJ databases">
        <authorList>
            <person name="Syme R.A."/>
            <person name="Farfan-Caceres L."/>
            <person name="Lichtenzveig J."/>
        </authorList>
    </citation>
    <scope>NUCLEOTIDE SEQUENCE</scope>
    <source>
        <strain evidence="2">Al4</strain>
    </source>
</reference>
<accession>A0A8H7JEM6</accession>
<dbReference type="SMART" id="SM00225">
    <property type="entry name" value="BTB"/>
    <property type="match status" value="1"/>
</dbReference>
<dbReference type="InterPro" id="IPR011333">
    <property type="entry name" value="SKP1/BTB/POZ_sf"/>
</dbReference>
<gene>
    <name evidence="2" type="ORF">EKO04_000877</name>
</gene>
<evidence type="ECO:0000313" key="3">
    <source>
        <dbReference type="Proteomes" id="UP000651452"/>
    </source>
</evidence>
<dbReference type="Pfam" id="PF00651">
    <property type="entry name" value="BTB"/>
    <property type="match status" value="1"/>
</dbReference>
<dbReference type="PANTHER" id="PTHR47843">
    <property type="entry name" value="BTB DOMAIN-CONTAINING PROTEIN-RELATED"/>
    <property type="match status" value="1"/>
</dbReference>